<evidence type="ECO:0000256" key="8">
    <source>
        <dbReference type="ARBA" id="ARBA00022801"/>
    </source>
</evidence>
<dbReference type="PANTHER" id="PTHR12147:SF26">
    <property type="entry name" value="PEPTIDASE M28 DOMAIN-CONTAINING PROTEIN"/>
    <property type="match status" value="1"/>
</dbReference>
<dbReference type="EMBL" id="KN831773">
    <property type="protein sequence ID" value="KIM44780.1"/>
    <property type="molecule type" value="Genomic_DNA"/>
</dbReference>
<gene>
    <name evidence="13" type="ORF">M413DRAFT_67370</name>
</gene>
<evidence type="ECO:0000256" key="3">
    <source>
        <dbReference type="ARBA" id="ARBA00005957"/>
    </source>
</evidence>
<dbReference type="GO" id="GO:0046872">
    <property type="term" value="F:metal ion binding"/>
    <property type="evidence" value="ECO:0007669"/>
    <property type="project" value="UniProtKB-KW"/>
</dbReference>
<dbReference type="InterPro" id="IPR003137">
    <property type="entry name" value="PA_domain"/>
</dbReference>
<keyword evidence="7 10" id="KW-0732">Signal</keyword>
<dbReference type="Gene3D" id="3.40.630.10">
    <property type="entry name" value="Zn peptidases"/>
    <property type="match status" value="1"/>
</dbReference>
<comment type="similarity">
    <text evidence="2">Belongs to the peptidase M28 family. M28B subfamily.</text>
</comment>
<dbReference type="FunFam" id="3.40.630.10:FF:000054">
    <property type="entry name" value="Peptide hydrolase"/>
    <property type="match status" value="1"/>
</dbReference>
<dbReference type="GO" id="GO:0008235">
    <property type="term" value="F:metalloexopeptidase activity"/>
    <property type="evidence" value="ECO:0007669"/>
    <property type="project" value="InterPro"/>
</dbReference>
<dbReference type="Gene3D" id="3.50.30.30">
    <property type="match status" value="1"/>
</dbReference>
<dbReference type="SUPFAM" id="SSF52025">
    <property type="entry name" value="PA domain"/>
    <property type="match status" value="1"/>
</dbReference>
<feature type="domain" description="PA" evidence="11">
    <location>
        <begin position="133"/>
        <end position="223"/>
    </location>
</feature>
<dbReference type="CDD" id="cd02130">
    <property type="entry name" value="PA_ScAPY_like"/>
    <property type="match status" value="1"/>
</dbReference>
<dbReference type="AlphaFoldDB" id="A0A0C3C7D6"/>
<evidence type="ECO:0000256" key="7">
    <source>
        <dbReference type="ARBA" id="ARBA00022729"/>
    </source>
</evidence>
<dbReference type="HOGENOM" id="CLU_024336_0_0_1"/>
<dbReference type="GO" id="GO:0006508">
    <property type="term" value="P:proteolysis"/>
    <property type="evidence" value="ECO:0007669"/>
    <property type="project" value="UniProtKB-KW"/>
</dbReference>
<dbReference type="InterPro" id="IPR041756">
    <property type="entry name" value="M28_SGAP-like"/>
</dbReference>
<sequence>MKTTSSFLLLALVGIASAQDVSVAGGGHGGPNSPRKPLVTSTKLQQEIHSSNLVKHAKQLVNFSKLSNGTRAFGSVAHNATLSYIKGLLDKTNFYDTVYQTFPYLYSEGSATFSANGSSYSTSWFTYGPAGDVTAPLVIVNDLGCEASDFPAAVVGKIALIQRGTCEFGRKIALAGAARAAGAILYNNADGAIGGGTLGQISRPDVGPYVPAGAISGLDGQALVASISGGTEIVGNIHVVAVNENRYTSNIIATTKTGDKRNIVMAGAHTDSVPAGPGINDNGSGTATLLEIALRLPRFSFTNAIRFGWWTAEEFGLVGSGHYVTTLSEQEKQKVAIYLNFDMVASPNAGHFIYDGDGSAFNLTGPAGSDHIEKTFEKYFVSAKVKSAPTQFNGRSDYGPFLDARIPAGGFNSGAEGIMTAEEAKWWNGQAGVAYDKCYHQACDGIDNLNIPAWIVNAKGAAHGIATYAQSLKGIPREPRAPAREVQATKLSYDQRRHLACGGEIFSA</sequence>
<evidence type="ECO:0000256" key="6">
    <source>
        <dbReference type="ARBA" id="ARBA00022723"/>
    </source>
</evidence>
<accession>A0A0C3C7D6</accession>
<comment type="cofactor">
    <cofactor evidence="1">
        <name>Zn(2+)</name>
        <dbReference type="ChEBI" id="CHEBI:29105"/>
    </cofactor>
</comment>
<dbReference type="STRING" id="686832.A0A0C3C7D6"/>
<evidence type="ECO:0000259" key="12">
    <source>
        <dbReference type="Pfam" id="PF04389"/>
    </source>
</evidence>
<reference evidence="13 14" key="1">
    <citation type="submission" date="2014-04" db="EMBL/GenBank/DDBJ databases">
        <authorList>
            <consortium name="DOE Joint Genome Institute"/>
            <person name="Kuo A."/>
            <person name="Gay G."/>
            <person name="Dore J."/>
            <person name="Kohler A."/>
            <person name="Nagy L.G."/>
            <person name="Floudas D."/>
            <person name="Copeland A."/>
            <person name="Barry K.W."/>
            <person name="Cichocki N."/>
            <person name="Veneault-Fourrey C."/>
            <person name="LaButti K."/>
            <person name="Lindquist E.A."/>
            <person name="Lipzen A."/>
            <person name="Lundell T."/>
            <person name="Morin E."/>
            <person name="Murat C."/>
            <person name="Sun H."/>
            <person name="Tunlid A."/>
            <person name="Henrissat B."/>
            <person name="Grigoriev I.V."/>
            <person name="Hibbett D.S."/>
            <person name="Martin F."/>
            <person name="Nordberg H.P."/>
            <person name="Cantor M.N."/>
            <person name="Hua S.X."/>
        </authorList>
    </citation>
    <scope>NUCLEOTIDE SEQUENCE [LARGE SCALE GENOMIC DNA]</scope>
    <source>
        <strain evidence="14">h7</strain>
    </source>
</reference>
<dbReference type="OrthoDB" id="10013407at2759"/>
<evidence type="ECO:0000256" key="1">
    <source>
        <dbReference type="ARBA" id="ARBA00001947"/>
    </source>
</evidence>
<keyword evidence="9 10" id="KW-0862">Zinc</keyword>
<feature type="domain" description="Peptidase M28" evidence="12">
    <location>
        <begin position="250"/>
        <end position="453"/>
    </location>
</feature>
<dbReference type="InterPro" id="IPR045175">
    <property type="entry name" value="M28_fam"/>
</dbReference>
<keyword evidence="8 10" id="KW-0378">Hydrolase</keyword>
<evidence type="ECO:0000259" key="11">
    <source>
        <dbReference type="Pfam" id="PF02225"/>
    </source>
</evidence>
<keyword evidence="14" id="KW-1185">Reference proteome</keyword>
<dbReference type="PANTHER" id="PTHR12147">
    <property type="entry name" value="METALLOPEPTIDASE M28 FAMILY MEMBER"/>
    <property type="match status" value="1"/>
</dbReference>
<name>A0A0C3C7D6_HEBCY</name>
<dbReference type="Pfam" id="PF02225">
    <property type="entry name" value="PA"/>
    <property type="match status" value="1"/>
</dbReference>
<reference evidence="14" key="2">
    <citation type="submission" date="2015-01" db="EMBL/GenBank/DDBJ databases">
        <title>Evolutionary Origins and Diversification of the Mycorrhizal Mutualists.</title>
        <authorList>
            <consortium name="DOE Joint Genome Institute"/>
            <consortium name="Mycorrhizal Genomics Consortium"/>
            <person name="Kohler A."/>
            <person name="Kuo A."/>
            <person name="Nagy L.G."/>
            <person name="Floudas D."/>
            <person name="Copeland A."/>
            <person name="Barry K.W."/>
            <person name="Cichocki N."/>
            <person name="Veneault-Fourrey C."/>
            <person name="LaButti K."/>
            <person name="Lindquist E.A."/>
            <person name="Lipzen A."/>
            <person name="Lundell T."/>
            <person name="Morin E."/>
            <person name="Murat C."/>
            <person name="Riley R."/>
            <person name="Ohm R."/>
            <person name="Sun H."/>
            <person name="Tunlid A."/>
            <person name="Henrissat B."/>
            <person name="Grigoriev I.V."/>
            <person name="Hibbett D.S."/>
            <person name="Martin F."/>
        </authorList>
    </citation>
    <scope>NUCLEOTIDE SEQUENCE [LARGE SCALE GENOMIC DNA]</scope>
    <source>
        <strain evidence="14">h7</strain>
    </source>
</reference>
<feature type="chain" id="PRO_5005111282" description="Peptide hydrolase" evidence="10">
    <location>
        <begin position="19"/>
        <end position="508"/>
    </location>
</feature>
<keyword evidence="4" id="KW-0031">Aminopeptidase</keyword>
<proteinExistence type="inferred from homology"/>
<dbReference type="InterPro" id="IPR007484">
    <property type="entry name" value="Peptidase_M28"/>
</dbReference>
<organism evidence="13 14">
    <name type="scientific">Hebeloma cylindrosporum</name>
    <dbReference type="NCBI Taxonomy" id="76867"/>
    <lineage>
        <taxon>Eukaryota</taxon>
        <taxon>Fungi</taxon>
        <taxon>Dikarya</taxon>
        <taxon>Basidiomycota</taxon>
        <taxon>Agaricomycotina</taxon>
        <taxon>Agaricomycetes</taxon>
        <taxon>Agaricomycetidae</taxon>
        <taxon>Agaricales</taxon>
        <taxon>Agaricineae</taxon>
        <taxon>Hymenogastraceae</taxon>
        <taxon>Hebeloma</taxon>
    </lineage>
</organism>
<evidence type="ECO:0000313" key="13">
    <source>
        <dbReference type="EMBL" id="KIM44780.1"/>
    </source>
</evidence>
<dbReference type="Pfam" id="PF04389">
    <property type="entry name" value="Peptidase_M28"/>
    <property type="match status" value="1"/>
</dbReference>
<evidence type="ECO:0000256" key="9">
    <source>
        <dbReference type="ARBA" id="ARBA00022833"/>
    </source>
</evidence>
<comment type="similarity">
    <text evidence="3">Belongs to the peptidase M28 family. M28A subfamily.</text>
</comment>
<dbReference type="GO" id="GO:0004177">
    <property type="term" value="F:aminopeptidase activity"/>
    <property type="evidence" value="ECO:0007669"/>
    <property type="project" value="UniProtKB-KW"/>
</dbReference>
<dbReference type="Proteomes" id="UP000053424">
    <property type="component" value="Unassembled WGS sequence"/>
</dbReference>
<evidence type="ECO:0000256" key="4">
    <source>
        <dbReference type="ARBA" id="ARBA00022438"/>
    </source>
</evidence>
<dbReference type="InterPro" id="IPR046450">
    <property type="entry name" value="PA_dom_sf"/>
</dbReference>
<dbReference type="CDD" id="cd03876">
    <property type="entry name" value="M28_SGAP_like"/>
    <property type="match status" value="1"/>
</dbReference>
<feature type="signal peptide" evidence="10">
    <location>
        <begin position="1"/>
        <end position="18"/>
    </location>
</feature>
<dbReference type="SUPFAM" id="SSF53187">
    <property type="entry name" value="Zn-dependent exopeptidases"/>
    <property type="match status" value="1"/>
</dbReference>
<dbReference type="EC" id="3.4.-.-" evidence="10"/>
<evidence type="ECO:0000313" key="14">
    <source>
        <dbReference type="Proteomes" id="UP000053424"/>
    </source>
</evidence>
<keyword evidence="6 10" id="KW-0479">Metal-binding</keyword>
<protein>
    <recommendedName>
        <fullName evidence="10">Peptide hydrolase</fullName>
        <ecNumber evidence="10">3.4.-.-</ecNumber>
    </recommendedName>
</protein>
<evidence type="ECO:0000256" key="5">
    <source>
        <dbReference type="ARBA" id="ARBA00022670"/>
    </source>
</evidence>
<keyword evidence="5 10" id="KW-0645">Protease</keyword>
<evidence type="ECO:0000256" key="10">
    <source>
        <dbReference type="RuleBase" id="RU361240"/>
    </source>
</evidence>
<evidence type="ECO:0000256" key="2">
    <source>
        <dbReference type="ARBA" id="ARBA00005634"/>
    </source>
</evidence>